<reference evidence="1 2" key="1">
    <citation type="submission" date="2023-07" db="EMBL/GenBank/DDBJ databases">
        <title>Genomic Encyclopedia of Type Strains, Phase IV (KMG-IV): sequencing the most valuable type-strain genomes for metagenomic binning, comparative biology and taxonomic classification.</title>
        <authorList>
            <person name="Goeker M."/>
        </authorList>
    </citation>
    <scope>NUCLEOTIDE SEQUENCE [LARGE SCALE GENOMIC DNA]</scope>
    <source>
        <strain evidence="1 2">DSM 102814</strain>
    </source>
</reference>
<protein>
    <submittedName>
        <fullName evidence="1">Aspartyl protease</fullName>
    </submittedName>
</protein>
<dbReference type="EMBL" id="JAVDQA010000003">
    <property type="protein sequence ID" value="MDR6300931.1"/>
    <property type="molecule type" value="Genomic_DNA"/>
</dbReference>
<dbReference type="Gene3D" id="2.40.70.10">
    <property type="entry name" value="Acid Proteases"/>
    <property type="match status" value="2"/>
</dbReference>
<dbReference type="SUPFAM" id="SSF50630">
    <property type="entry name" value="Acid proteases"/>
    <property type="match status" value="2"/>
</dbReference>
<dbReference type="RefSeq" id="WP_309727827.1">
    <property type="nucleotide sequence ID" value="NZ_JAVDQA010000003.1"/>
</dbReference>
<keyword evidence="1" id="KW-0378">Hydrolase</keyword>
<organism evidence="1 2">
    <name type="scientific">Mesonia maritima</name>
    <dbReference type="NCBI Taxonomy" id="1793873"/>
    <lineage>
        <taxon>Bacteria</taxon>
        <taxon>Pseudomonadati</taxon>
        <taxon>Bacteroidota</taxon>
        <taxon>Flavobacteriia</taxon>
        <taxon>Flavobacteriales</taxon>
        <taxon>Flavobacteriaceae</taxon>
        <taxon>Mesonia</taxon>
    </lineage>
</organism>
<dbReference type="Proteomes" id="UP001257659">
    <property type="component" value="Unassembled WGS sequence"/>
</dbReference>
<dbReference type="GO" id="GO:0008233">
    <property type="term" value="F:peptidase activity"/>
    <property type="evidence" value="ECO:0007669"/>
    <property type="project" value="UniProtKB-KW"/>
</dbReference>
<evidence type="ECO:0000313" key="2">
    <source>
        <dbReference type="Proteomes" id="UP001257659"/>
    </source>
</evidence>
<keyword evidence="2" id="KW-1185">Reference proteome</keyword>
<dbReference type="InterPro" id="IPR021109">
    <property type="entry name" value="Peptidase_aspartic_dom_sf"/>
</dbReference>
<keyword evidence="1" id="KW-0645">Protease</keyword>
<sequence length="410" mass="46775">MVLVVQPIFSQNENKCENIVEQTFEAIDNKSSDHLIQYLSEDFKIAGQTGEIAKKILGQLFSQLGETVNSYKEKSRTKKGNNSLEIVFSVDYEKMGNKKSVFTFNENCELEELELFQMEVKVLEEGATKIKKPNQEIIEIPFQKVRNLIAFEVLLNGKKRVFILDTGSPKVVLNSKYIDGQKEQKSISSTKDVNNNNISGMDITSVQQLSFGGIEINEQKVVTTDLSHLEKSLEAEIYGLIGYEMIKDYDVLLDYENQNMILINPNTFENFKSKNLNNHQITRTPFEMRGHIPVIEVRIDNQNLNLGIDTGAEANLIDQKLFDELQKNINDFQKDNLVGGDVNSSQVHSGLLEAMTINNRVYQNVYTVFTNIEHLNKDKTKLIDGLIGYPILSQQKLIISFDRKEILFIE</sequence>
<accession>A0ABU1K5N7</accession>
<gene>
    <name evidence="1" type="ORF">GGR31_001574</name>
</gene>
<evidence type="ECO:0000313" key="1">
    <source>
        <dbReference type="EMBL" id="MDR6300931.1"/>
    </source>
</evidence>
<dbReference type="Pfam" id="PF13650">
    <property type="entry name" value="Asp_protease_2"/>
    <property type="match status" value="2"/>
</dbReference>
<dbReference type="GO" id="GO:0006508">
    <property type="term" value="P:proteolysis"/>
    <property type="evidence" value="ECO:0007669"/>
    <property type="project" value="UniProtKB-KW"/>
</dbReference>
<name>A0ABU1K5N7_9FLAO</name>
<comment type="caution">
    <text evidence="1">The sequence shown here is derived from an EMBL/GenBank/DDBJ whole genome shotgun (WGS) entry which is preliminary data.</text>
</comment>
<proteinExistence type="predicted"/>